<keyword evidence="10" id="KW-1185">Reference proteome</keyword>
<keyword evidence="6" id="KW-0449">Lipoprotein</keyword>
<feature type="chain" id="PRO_5047117642" evidence="7">
    <location>
        <begin position="26"/>
        <end position="322"/>
    </location>
</feature>
<feature type="signal peptide" evidence="7">
    <location>
        <begin position="1"/>
        <end position="25"/>
    </location>
</feature>
<dbReference type="InterPro" id="IPR010067">
    <property type="entry name" value="ABC_SsuA_sub-bd"/>
</dbReference>
<dbReference type="Gene3D" id="3.40.190.10">
    <property type="entry name" value="Periplasmic binding protein-like II"/>
    <property type="match status" value="2"/>
</dbReference>
<evidence type="ECO:0000256" key="6">
    <source>
        <dbReference type="ARBA" id="ARBA00023288"/>
    </source>
</evidence>
<dbReference type="SMART" id="SM00062">
    <property type="entry name" value="PBPb"/>
    <property type="match status" value="1"/>
</dbReference>
<evidence type="ECO:0000256" key="4">
    <source>
        <dbReference type="ARBA" id="ARBA00022729"/>
    </source>
</evidence>
<evidence type="ECO:0000256" key="5">
    <source>
        <dbReference type="ARBA" id="ARBA00023139"/>
    </source>
</evidence>
<proteinExistence type="inferred from homology"/>
<dbReference type="SUPFAM" id="SSF53850">
    <property type="entry name" value="Periplasmic binding protein-like II"/>
    <property type="match status" value="1"/>
</dbReference>
<comment type="similarity">
    <text evidence="2">Belongs to the bacterial solute-binding protein SsuA/TauA family.</text>
</comment>
<dbReference type="PANTHER" id="PTHR30024">
    <property type="entry name" value="ALIPHATIC SULFONATES-BINDING PROTEIN-RELATED"/>
    <property type="match status" value="1"/>
</dbReference>
<evidence type="ECO:0000313" key="10">
    <source>
        <dbReference type="Proteomes" id="UP001357223"/>
    </source>
</evidence>
<comment type="subcellular location">
    <subcellularLocation>
        <location evidence="1">Periplasm</location>
    </subcellularLocation>
</comment>
<evidence type="ECO:0000256" key="1">
    <source>
        <dbReference type="ARBA" id="ARBA00004418"/>
    </source>
</evidence>
<sequence>MKSILRGRHYLLLISLLLLSLILSACGQTAETSGNKKEINIGYQKNGTTLSLKNKQALQKDLEKEGYEVKWSEFNTGSSILEALNARSIDFATAGDIPSIFALSKGSDFKYIASEPSSPASQGILVGKDSHIKSVKDLKGKKIAFNKASISQYLLTQSLHSVGLSIDDVEPVFLNPPDASVAFEQGEVDAWVVWDPYLTVSESKGNTILSDIPNVPYRGFYFTTTEFAEEHPELVEKFVEHLAQIGKEIDQNPVEAAKLLNKETNIPQETWEKVLTKKKSDVNYMDQQVVQDLQAQADNLYKIGLTDKNVEIKDYVWTQEDK</sequence>
<keyword evidence="5" id="KW-0564">Palmitate</keyword>
<dbReference type="Pfam" id="PF09084">
    <property type="entry name" value="NMT1"/>
    <property type="match status" value="1"/>
</dbReference>
<organism evidence="9 10">
    <name type="scientific">Niallia oryzisoli</name>
    <dbReference type="NCBI Taxonomy" id="1737571"/>
    <lineage>
        <taxon>Bacteria</taxon>
        <taxon>Bacillati</taxon>
        <taxon>Bacillota</taxon>
        <taxon>Bacilli</taxon>
        <taxon>Bacillales</taxon>
        <taxon>Bacillaceae</taxon>
        <taxon>Niallia</taxon>
    </lineage>
</organism>
<evidence type="ECO:0000313" key="9">
    <source>
        <dbReference type="EMBL" id="WVX79960.1"/>
    </source>
</evidence>
<dbReference type="RefSeq" id="WP_338448891.1">
    <property type="nucleotide sequence ID" value="NZ_CP137640.1"/>
</dbReference>
<keyword evidence="3" id="KW-0813">Transport</keyword>
<dbReference type="Proteomes" id="UP001357223">
    <property type="component" value="Chromosome"/>
</dbReference>
<feature type="domain" description="Solute-binding protein family 3/N-terminal" evidence="8">
    <location>
        <begin position="38"/>
        <end position="256"/>
    </location>
</feature>
<protein>
    <submittedName>
        <fullName evidence="9">Aliphatic sulfonate ABC transporter substrate-binding protein</fullName>
    </submittedName>
</protein>
<dbReference type="EMBL" id="CP137640">
    <property type="protein sequence ID" value="WVX79960.1"/>
    <property type="molecule type" value="Genomic_DNA"/>
</dbReference>
<dbReference type="InterPro" id="IPR001638">
    <property type="entry name" value="Solute-binding_3/MltF_N"/>
</dbReference>
<evidence type="ECO:0000256" key="3">
    <source>
        <dbReference type="ARBA" id="ARBA00022448"/>
    </source>
</evidence>
<dbReference type="InterPro" id="IPR015168">
    <property type="entry name" value="SsuA/THI5"/>
</dbReference>
<evidence type="ECO:0000256" key="2">
    <source>
        <dbReference type="ARBA" id="ARBA00010742"/>
    </source>
</evidence>
<keyword evidence="4 7" id="KW-0732">Signal</keyword>
<dbReference type="PROSITE" id="PS51257">
    <property type="entry name" value="PROKAR_LIPOPROTEIN"/>
    <property type="match status" value="1"/>
</dbReference>
<name>A0ABZ2CBT4_9BACI</name>
<evidence type="ECO:0000256" key="7">
    <source>
        <dbReference type="SAM" id="SignalP"/>
    </source>
</evidence>
<gene>
    <name evidence="9" type="ORF">R4Z09_22130</name>
</gene>
<reference evidence="9 10" key="1">
    <citation type="submission" date="2023-10" db="EMBL/GenBank/DDBJ databases">
        <title>Niallia locisalis sp.nov. isolated from a salt pond sample.</title>
        <authorList>
            <person name="Li X.-J."/>
            <person name="Dong L."/>
        </authorList>
    </citation>
    <scope>NUCLEOTIDE SEQUENCE [LARGE SCALE GENOMIC DNA]</scope>
    <source>
        <strain evidence="9 10">DSM 29761</strain>
    </source>
</reference>
<accession>A0ABZ2CBT4</accession>
<evidence type="ECO:0000259" key="8">
    <source>
        <dbReference type="SMART" id="SM00062"/>
    </source>
</evidence>
<dbReference type="PANTHER" id="PTHR30024:SF42">
    <property type="entry name" value="ALIPHATIC SULFONATES-BINDING PROTEIN-RELATED"/>
    <property type="match status" value="1"/>
</dbReference>
<dbReference type="NCBIfam" id="TIGR01728">
    <property type="entry name" value="SsuA_fam"/>
    <property type="match status" value="1"/>
</dbReference>